<dbReference type="AlphaFoldDB" id="A0A166AK71"/>
<dbReference type="SUPFAM" id="SSF52540">
    <property type="entry name" value="P-loop containing nucleoside triphosphate hydrolases"/>
    <property type="match status" value="1"/>
</dbReference>
<dbReference type="GO" id="GO:0005634">
    <property type="term" value="C:nucleus"/>
    <property type="evidence" value="ECO:0007669"/>
    <property type="project" value="UniProtKB-SubCell"/>
</dbReference>
<dbReference type="Pfam" id="PF25812">
    <property type="entry name" value="RAD24_helical"/>
    <property type="match status" value="1"/>
</dbReference>
<comment type="similarity">
    <text evidence="2">Belongs to the rad17/RAD24 family.</text>
</comment>
<evidence type="ECO:0000256" key="3">
    <source>
        <dbReference type="ARBA" id="ARBA00022741"/>
    </source>
</evidence>
<dbReference type="OrthoDB" id="10265971at2759"/>
<gene>
    <name evidence="10" type="ORF">FIBSPDRAFT_181413</name>
</gene>
<dbReference type="GO" id="GO:0006281">
    <property type="term" value="P:DNA repair"/>
    <property type="evidence" value="ECO:0007669"/>
    <property type="project" value="InterPro"/>
</dbReference>
<dbReference type="GO" id="GO:0003689">
    <property type="term" value="F:DNA clamp loader activity"/>
    <property type="evidence" value="ECO:0007669"/>
    <property type="project" value="TreeGrafter"/>
</dbReference>
<evidence type="ECO:0000313" key="11">
    <source>
        <dbReference type="Proteomes" id="UP000076532"/>
    </source>
</evidence>
<dbReference type="PANTHER" id="PTHR12172">
    <property type="entry name" value="CELL CYCLE CHECKPOINT PROTEIN RAD17"/>
    <property type="match status" value="1"/>
</dbReference>
<evidence type="ECO:0000259" key="9">
    <source>
        <dbReference type="Pfam" id="PF25812"/>
    </source>
</evidence>
<evidence type="ECO:0000256" key="1">
    <source>
        <dbReference type="ARBA" id="ARBA00004123"/>
    </source>
</evidence>
<feature type="region of interest" description="Disordered" evidence="8">
    <location>
        <begin position="316"/>
        <end position="335"/>
    </location>
</feature>
<dbReference type="Proteomes" id="UP000076532">
    <property type="component" value="Unassembled WGS sequence"/>
</dbReference>
<dbReference type="GO" id="GO:0005524">
    <property type="term" value="F:ATP binding"/>
    <property type="evidence" value="ECO:0007669"/>
    <property type="project" value="UniProtKB-KW"/>
</dbReference>
<dbReference type="InterPro" id="IPR004582">
    <property type="entry name" value="Checkpoint_prot_Rad17_Rad24"/>
</dbReference>
<evidence type="ECO:0000256" key="7">
    <source>
        <dbReference type="ARBA" id="ARBA00023306"/>
    </source>
</evidence>
<keyword evidence="11" id="KW-1185">Reference proteome</keyword>
<evidence type="ECO:0000256" key="8">
    <source>
        <dbReference type="SAM" id="MobiDB-lite"/>
    </source>
</evidence>
<accession>A0A166AK71</accession>
<reference evidence="10 11" key="1">
    <citation type="journal article" date="2016" name="Mol. Biol. Evol.">
        <title>Comparative Genomics of Early-Diverging Mushroom-Forming Fungi Provides Insights into the Origins of Lignocellulose Decay Capabilities.</title>
        <authorList>
            <person name="Nagy L.G."/>
            <person name="Riley R."/>
            <person name="Tritt A."/>
            <person name="Adam C."/>
            <person name="Daum C."/>
            <person name="Floudas D."/>
            <person name="Sun H."/>
            <person name="Yadav J.S."/>
            <person name="Pangilinan J."/>
            <person name="Larsson K.H."/>
            <person name="Matsuura K."/>
            <person name="Barry K."/>
            <person name="Labutti K."/>
            <person name="Kuo R."/>
            <person name="Ohm R.A."/>
            <person name="Bhattacharya S.S."/>
            <person name="Shirouzu T."/>
            <person name="Yoshinaga Y."/>
            <person name="Martin F.M."/>
            <person name="Grigoriev I.V."/>
            <person name="Hibbett D.S."/>
        </authorList>
    </citation>
    <scope>NUCLEOTIDE SEQUENCE [LARGE SCALE GENOMIC DNA]</scope>
    <source>
        <strain evidence="10 11">CBS 109695</strain>
    </source>
</reference>
<name>A0A166AK71_9AGAM</name>
<keyword evidence="3" id="KW-0547">Nucleotide-binding</keyword>
<feature type="compositionally biased region" description="Basic and acidic residues" evidence="8">
    <location>
        <begin position="374"/>
        <end position="388"/>
    </location>
</feature>
<evidence type="ECO:0000313" key="10">
    <source>
        <dbReference type="EMBL" id="KZP11694.1"/>
    </source>
</evidence>
<feature type="region of interest" description="Disordered" evidence="8">
    <location>
        <begin position="365"/>
        <end position="397"/>
    </location>
</feature>
<dbReference type="EMBL" id="KV417659">
    <property type="protein sequence ID" value="KZP11694.1"/>
    <property type="molecule type" value="Genomic_DNA"/>
</dbReference>
<dbReference type="GO" id="GO:0000077">
    <property type="term" value="P:DNA damage checkpoint signaling"/>
    <property type="evidence" value="ECO:0007669"/>
    <property type="project" value="TreeGrafter"/>
</dbReference>
<evidence type="ECO:0000256" key="2">
    <source>
        <dbReference type="ARBA" id="ARBA00006168"/>
    </source>
</evidence>
<keyword evidence="4" id="KW-0227">DNA damage</keyword>
<feature type="compositionally biased region" description="Polar residues" evidence="8">
    <location>
        <begin position="141"/>
        <end position="160"/>
    </location>
</feature>
<dbReference type="GO" id="GO:0003682">
    <property type="term" value="F:chromatin binding"/>
    <property type="evidence" value="ECO:0007669"/>
    <property type="project" value="TreeGrafter"/>
</dbReference>
<feature type="domain" description="Checkpoint protein RAD24-like helical bundle" evidence="9">
    <location>
        <begin position="347"/>
        <end position="456"/>
    </location>
</feature>
<dbReference type="Gene3D" id="3.40.50.300">
    <property type="entry name" value="P-loop containing nucleotide triphosphate hydrolases"/>
    <property type="match status" value="1"/>
</dbReference>
<dbReference type="Pfam" id="PF03215">
    <property type="entry name" value="Rad17"/>
    <property type="match status" value="1"/>
</dbReference>
<keyword evidence="5" id="KW-0067">ATP-binding</keyword>
<dbReference type="GO" id="GO:0033314">
    <property type="term" value="P:mitotic DNA replication checkpoint signaling"/>
    <property type="evidence" value="ECO:0007669"/>
    <property type="project" value="TreeGrafter"/>
</dbReference>
<sequence>MKGKRKAEPEDVLNHDNRLWVDIYQPATEADLAVHKKKVEDVRRWLLEAFEGGPSGKLKKYRRILALTGPAGTAKTATIYVLARELGFEILEWRNGVHVSESRPDTDGDHDGSYTHTGDNETLFAKFDAFMTRASACTSLFSAPASSGPHSQTPQSTSGGTRRRVILLEDLPNILHARTQEQFHATLTALCTSASAQVPIVVVVSDVGTRGEARDEHMASGGGWGGKEAVLDVRGVLGELAGSQWVTQISYNPIAPTLLKRALQSLLSAHFSFTSQSYASQSRQPSKEVLDIVVASSNGDIRSAINALQFACIPGPTTSTSTSKRKKGEGKDKRDARVVLEAVTRRESSLALFHLMGKVLYNKRKGDAPGASRSKAEVQRERDADALRPDPPPLPEWLAEHERATSRVDVDTLYADSPIDSSLFSLYLHQNYPPFCTSIAECADLAEALSWADASGGETWYQANPAQFHLLALGTLHALPTPVERRGQVFCKPQFFEALRKEKAAAEAVGDVQGWLSAGTDENGNGGRGWGKAEISTEFGGVFRARDCVSAMNVGSQGGGRGGKGKGVPASHRLFTMLGDAARIRTTVLGEGDGADETFEMDEEANLGYIEDEAEAEEGGGWLETDDIEDF</sequence>
<evidence type="ECO:0000256" key="5">
    <source>
        <dbReference type="ARBA" id="ARBA00022840"/>
    </source>
</evidence>
<proteinExistence type="inferred from homology"/>
<comment type="subcellular location">
    <subcellularLocation>
        <location evidence="1">Nucleus</location>
    </subcellularLocation>
</comment>
<dbReference type="PANTHER" id="PTHR12172:SF0">
    <property type="entry name" value="CELL CYCLE CHECKPOINT PROTEIN RAD17"/>
    <property type="match status" value="1"/>
</dbReference>
<feature type="region of interest" description="Disordered" evidence="8">
    <location>
        <begin position="141"/>
        <end position="161"/>
    </location>
</feature>
<keyword evidence="6" id="KW-0539">Nucleus</keyword>
<keyword evidence="7" id="KW-0131">Cell cycle</keyword>
<protein>
    <recommendedName>
        <fullName evidence="9">Checkpoint protein RAD24-like helical bundle domain-containing protein</fullName>
    </recommendedName>
</protein>
<dbReference type="STRING" id="436010.A0A166AK71"/>
<dbReference type="InterPro" id="IPR027417">
    <property type="entry name" value="P-loop_NTPase"/>
</dbReference>
<evidence type="ECO:0000256" key="6">
    <source>
        <dbReference type="ARBA" id="ARBA00023242"/>
    </source>
</evidence>
<organism evidence="10 11">
    <name type="scientific">Athelia psychrophila</name>
    <dbReference type="NCBI Taxonomy" id="1759441"/>
    <lineage>
        <taxon>Eukaryota</taxon>
        <taxon>Fungi</taxon>
        <taxon>Dikarya</taxon>
        <taxon>Basidiomycota</taxon>
        <taxon>Agaricomycotina</taxon>
        <taxon>Agaricomycetes</taxon>
        <taxon>Agaricomycetidae</taxon>
        <taxon>Atheliales</taxon>
        <taxon>Atheliaceae</taxon>
        <taxon>Athelia</taxon>
    </lineage>
</organism>
<dbReference type="InterPro" id="IPR057927">
    <property type="entry name" value="RAD24-like_helical"/>
</dbReference>
<evidence type="ECO:0000256" key="4">
    <source>
        <dbReference type="ARBA" id="ARBA00022763"/>
    </source>
</evidence>